<name>A0ABV5N380_9ACTN</name>
<evidence type="ECO:0000313" key="2">
    <source>
        <dbReference type="Proteomes" id="UP001589709"/>
    </source>
</evidence>
<accession>A0ABV5N380</accession>
<sequence length="47" mass="4939">MARVPHDPAGDTDRLRALEDETARLKEAVSAHAVVDRAIGMVVALGG</sequence>
<dbReference type="EMBL" id="JBHMCY010000033">
    <property type="protein sequence ID" value="MFB9464642.1"/>
    <property type="molecule type" value="Genomic_DNA"/>
</dbReference>
<gene>
    <name evidence="1" type="ORF">ACFF45_18510</name>
</gene>
<comment type="caution">
    <text evidence="1">The sequence shown here is derived from an EMBL/GenBank/DDBJ whole genome shotgun (WGS) entry which is preliminary data.</text>
</comment>
<protein>
    <recommendedName>
        <fullName evidence="3">Small hydrophilic protein</fullName>
    </recommendedName>
</protein>
<evidence type="ECO:0000313" key="1">
    <source>
        <dbReference type="EMBL" id="MFB9464642.1"/>
    </source>
</evidence>
<evidence type="ECO:0008006" key="3">
    <source>
        <dbReference type="Google" id="ProtNLM"/>
    </source>
</evidence>
<keyword evidence="2" id="KW-1185">Reference proteome</keyword>
<reference evidence="1 2" key="1">
    <citation type="submission" date="2024-09" db="EMBL/GenBank/DDBJ databases">
        <authorList>
            <person name="Sun Q."/>
            <person name="Mori K."/>
        </authorList>
    </citation>
    <scope>NUCLEOTIDE SEQUENCE [LARGE SCALE GENOMIC DNA]</scope>
    <source>
        <strain evidence="1 2">JCM 6917</strain>
    </source>
</reference>
<dbReference type="RefSeq" id="WP_381347297.1">
    <property type="nucleotide sequence ID" value="NZ_JBHMCY010000033.1"/>
</dbReference>
<organism evidence="1 2">
    <name type="scientific">Streptomyces cinereospinus</name>
    <dbReference type="NCBI Taxonomy" id="285561"/>
    <lineage>
        <taxon>Bacteria</taxon>
        <taxon>Bacillati</taxon>
        <taxon>Actinomycetota</taxon>
        <taxon>Actinomycetes</taxon>
        <taxon>Kitasatosporales</taxon>
        <taxon>Streptomycetaceae</taxon>
        <taxon>Streptomyces</taxon>
    </lineage>
</organism>
<proteinExistence type="predicted"/>
<dbReference type="Proteomes" id="UP001589709">
    <property type="component" value="Unassembled WGS sequence"/>
</dbReference>